<evidence type="ECO:0000313" key="3">
    <source>
        <dbReference type="EMBL" id="GJS64612.1"/>
    </source>
</evidence>
<feature type="region of interest" description="Disordered" evidence="1">
    <location>
        <begin position="52"/>
        <end position="99"/>
    </location>
</feature>
<dbReference type="PANTHER" id="PTHR33223:SF11">
    <property type="entry name" value="ELEMENT PROTEIN, PUTATIVE-RELATED"/>
    <property type="match status" value="1"/>
</dbReference>
<dbReference type="Proteomes" id="UP001151760">
    <property type="component" value="Unassembled WGS sequence"/>
</dbReference>
<feature type="region of interest" description="Disordered" evidence="1">
    <location>
        <begin position="132"/>
        <end position="277"/>
    </location>
</feature>
<proteinExistence type="predicted"/>
<sequence>MTKQGNPTHRTPQAKKQSDHASRQISKQASGSANAPHDIVFTAMGPILGTTQTTATTASTEGLQRATFTTPPQTVPGTNTTEPPPPPLRNKGPELGADNLTLEGVATELAPSDFVSQNYETLVALIQEETKKRSSQSLQARLNFGPEDEVSPPRHQKERRGKDNRRPPVFGRIGKKVSGTQTANLQNLDTHENNDWRISVRDRLGSRDVHSRLGQRRSPSESPPSSDSEDSRRKRRRRVSSSSEDSSDNEDAETGHWKSKNKYREDEDEDMSRPWRRQKVDAFTRRISDFSEDKKRRMPANVKTYDGTGDPDDHLKIFESAATIENWPQPVWCHMFNSTLVGNARNWFSKLPRRSIDGFEELRRAFRLNFTQRKKCAKNPVELARVKQRQGESTSAYVERYKDECIHVKACPEILKISGFMNGINNPELIKRLNDRVPQTFDELMKRTRSFIQGEAAAADSRKGYSNNRSQEQSRRQSNDQSSSRNNSYRGQRGGRGNDKYTPLTMTPKEILATEGANFPRPPPMRTPEEQRVGNGYWQFGINLLKNIKEGKDKQRGRGKKDAPRDKADTIYMVQSWQRKTKQKVTWSDNHRMTLMEEASADNFTNTASKDCALK</sequence>
<dbReference type="GO" id="GO:0003964">
    <property type="term" value="F:RNA-directed DNA polymerase activity"/>
    <property type="evidence" value="ECO:0007669"/>
    <property type="project" value="UniProtKB-KW"/>
</dbReference>
<evidence type="ECO:0000313" key="4">
    <source>
        <dbReference type="Proteomes" id="UP001151760"/>
    </source>
</evidence>
<gene>
    <name evidence="3" type="ORF">Tco_0679176</name>
</gene>
<keyword evidence="4" id="KW-1185">Reference proteome</keyword>
<feature type="compositionally biased region" description="Polar residues" evidence="1">
    <location>
        <begin position="23"/>
        <end position="33"/>
    </location>
</feature>
<feature type="compositionally biased region" description="Polar residues" evidence="1">
    <location>
        <begin position="178"/>
        <end position="188"/>
    </location>
</feature>
<dbReference type="Pfam" id="PF03732">
    <property type="entry name" value="Retrotrans_gag"/>
    <property type="match status" value="1"/>
</dbReference>
<feature type="region of interest" description="Disordered" evidence="1">
    <location>
        <begin position="1"/>
        <end position="38"/>
    </location>
</feature>
<evidence type="ECO:0000256" key="1">
    <source>
        <dbReference type="SAM" id="MobiDB-lite"/>
    </source>
</evidence>
<feature type="region of interest" description="Disordered" evidence="1">
    <location>
        <begin position="456"/>
        <end position="504"/>
    </location>
</feature>
<keyword evidence="3" id="KW-0695">RNA-directed DNA polymerase</keyword>
<reference evidence="3" key="2">
    <citation type="submission" date="2022-01" db="EMBL/GenBank/DDBJ databases">
        <authorList>
            <person name="Yamashiro T."/>
            <person name="Shiraishi A."/>
            <person name="Satake H."/>
            <person name="Nakayama K."/>
        </authorList>
    </citation>
    <scope>NUCLEOTIDE SEQUENCE</scope>
</reference>
<reference evidence="3" key="1">
    <citation type="journal article" date="2022" name="Int. J. Mol. Sci.">
        <title>Draft Genome of Tanacetum Coccineum: Genomic Comparison of Closely Related Tanacetum-Family Plants.</title>
        <authorList>
            <person name="Yamashiro T."/>
            <person name="Shiraishi A."/>
            <person name="Nakayama K."/>
            <person name="Satake H."/>
        </authorList>
    </citation>
    <scope>NUCLEOTIDE SEQUENCE</scope>
</reference>
<feature type="domain" description="Retrotransposon gag" evidence="2">
    <location>
        <begin position="335"/>
        <end position="425"/>
    </location>
</feature>
<keyword evidence="3" id="KW-0808">Transferase</keyword>
<protein>
    <submittedName>
        <fullName evidence="3">Reverse transcriptase domain-containing protein</fullName>
    </submittedName>
</protein>
<comment type="caution">
    <text evidence="3">The sequence shown here is derived from an EMBL/GenBank/DDBJ whole genome shotgun (WGS) entry which is preliminary data.</text>
</comment>
<organism evidence="3 4">
    <name type="scientific">Tanacetum coccineum</name>
    <dbReference type="NCBI Taxonomy" id="301880"/>
    <lineage>
        <taxon>Eukaryota</taxon>
        <taxon>Viridiplantae</taxon>
        <taxon>Streptophyta</taxon>
        <taxon>Embryophyta</taxon>
        <taxon>Tracheophyta</taxon>
        <taxon>Spermatophyta</taxon>
        <taxon>Magnoliopsida</taxon>
        <taxon>eudicotyledons</taxon>
        <taxon>Gunneridae</taxon>
        <taxon>Pentapetalae</taxon>
        <taxon>asterids</taxon>
        <taxon>campanulids</taxon>
        <taxon>Asterales</taxon>
        <taxon>Asteraceae</taxon>
        <taxon>Asteroideae</taxon>
        <taxon>Anthemideae</taxon>
        <taxon>Anthemidinae</taxon>
        <taxon>Tanacetum</taxon>
    </lineage>
</organism>
<name>A0ABQ4XHT2_9ASTR</name>
<feature type="compositionally biased region" description="Polar residues" evidence="1">
    <location>
        <begin position="1"/>
        <end position="15"/>
    </location>
</feature>
<keyword evidence="3" id="KW-0548">Nucleotidyltransferase</keyword>
<evidence type="ECO:0000259" key="2">
    <source>
        <dbReference type="Pfam" id="PF03732"/>
    </source>
</evidence>
<accession>A0ABQ4XHT2</accession>
<feature type="compositionally biased region" description="Low complexity" evidence="1">
    <location>
        <begin position="479"/>
        <end position="488"/>
    </location>
</feature>
<feature type="compositionally biased region" description="Basic and acidic residues" evidence="1">
    <location>
        <begin position="189"/>
        <end position="211"/>
    </location>
</feature>
<dbReference type="InterPro" id="IPR005162">
    <property type="entry name" value="Retrotrans_gag_dom"/>
</dbReference>
<dbReference type="PANTHER" id="PTHR33223">
    <property type="entry name" value="CCHC-TYPE DOMAIN-CONTAINING PROTEIN"/>
    <property type="match status" value="1"/>
</dbReference>
<dbReference type="EMBL" id="BQNB010009517">
    <property type="protein sequence ID" value="GJS64612.1"/>
    <property type="molecule type" value="Genomic_DNA"/>
</dbReference>